<keyword evidence="7" id="KW-1185">Reference proteome</keyword>
<dbReference type="PANTHER" id="PTHR32086:SF0">
    <property type="entry name" value="FANCONI ANEMIA GROUP D2 PROTEIN"/>
    <property type="match status" value="1"/>
</dbReference>
<dbReference type="EMBL" id="BMAR01000027">
    <property type="protein sequence ID" value="GFR48944.1"/>
    <property type="molecule type" value="Genomic_DNA"/>
</dbReference>
<dbReference type="PANTHER" id="PTHR32086">
    <property type="entry name" value="FANCONI ANEMIA GROUP D2 PROTEIN"/>
    <property type="match status" value="1"/>
</dbReference>
<dbReference type="GO" id="GO:0036297">
    <property type="term" value="P:interstrand cross-link repair"/>
    <property type="evidence" value="ECO:0007669"/>
    <property type="project" value="TreeGrafter"/>
</dbReference>
<dbReference type="Proteomes" id="UP001054857">
    <property type="component" value="Unassembled WGS sequence"/>
</dbReference>
<comment type="subcellular location">
    <subcellularLocation>
        <location evidence="1">Nucleus</location>
    </subcellularLocation>
</comment>
<dbReference type="GO" id="GO:0031573">
    <property type="term" value="P:mitotic intra-S DNA damage checkpoint signaling"/>
    <property type="evidence" value="ECO:0007669"/>
    <property type="project" value="TreeGrafter"/>
</dbReference>
<feature type="non-terminal residue" evidence="6">
    <location>
        <position position="104"/>
    </location>
</feature>
<dbReference type="InterPro" id="IPR029448">
    <property type="entry name" value="FANCD2"/>
</dbReference>
<sequence length="104" mass="11065">LTEVNALLGCPLVMFPLELLQDAQDVNQLHELPASVSAAVLTSLQAASSYLREVLNCFAPTAAEEQQRSPSQGSELQAKLSRRVAQLAQLEALAAALADNLQPP</sequence>
<protein>
    <submittedName>
        <fullName evidence="6">Uncharacterized protein</fullName>
    </submittedName>
</protein>
<proteinExistence type="inferred from homology"/>
<dbReference type="GO" id="GO:0000793">
    <property type="term" value="C:condensed chromosome"/>
    <property type="evidence" value="ECO:0007669"/>
    <property type="project" value="TreeGrafter"/>
</dbReference>
<comment type="caution">
    <text evidence="6">The sequence shown here is derived from an EMBL/GenBank/DDBJ whole genome shotgun (WGS) entry which is preliminary data.</text>
</comment>
<dbReference type="GO" id="GO:0005634">
    <property type="term" value="C:nucleus"/>
    <property type="evidence" value="ECO:0007669"/>
    <property type="project" value="UniProtKB-SubCell"/>
</dbReference>
<keyword evidence="4" id="KW-0539">Nucleus</keyword>
<dbReference type="AlphaFoldDB" id="A0AAD3DVM9"/>
<evidence type="ECO:0000313" key="6">
    <source>
        <dbReference type="EMBL" id="GFR48944.1"/>
    </source>
</evidence>
<evidence type="ECO:0000256" key="4">
    <source>
        <dbReference type="ARBA" id="ARBA00023242"/>
    </source>
</evidence>
<accession>A0AAD3DVM9</accession>
<comment type="similarity">
    <text evidence="5">Belongs to the Fanconi anemia protein FANCD2 family.</text>
</comment>
<name>A0AAD3DVM9_9CHLO</name>
<evidence type="ECO:0000313" key="7">
    <source>
        <dbReference type="Proteomes" id="UP001054857"/>
    </source>
</evidence>
<evidence type="ECO:0000256" key="1">
    <source>
        <dbReference type="ARBA" id="ARBA00004123"/>
    </source>
</evidence>
<evidence type="ECO:0000256" key="5">
    <source>
        <dbReference type="ARBA" id="ARBA00093456"/>
    </source>
</evidence>
<gene>
    <name evidence="6" type="ORF">Agub_g10954</name>
</gene>
<keyword evidence="2" id="KW-1017">Isopeptide bond</keyword>
<dbReference type="GO" id="GO:1990918">
    <property type="term" value="P:double-strand break repair involved in meiotic recombination"/>
    <property type="evidence" value="ECO:0007669"/>
    <property type="project" value="TreeGrafter"/>
</dbReference>
<evidence type="ECO:0000256" key="3">
    <source>
        <dbReference type="ARBA" id="ARBA00022843"/>
    </source>
</evidence>
<dbReference type="GO" id="GO:0007129">
    <property type="term" value="P:homologous chromosome pairing at meiosis"/>
    <property type="evidence" value="ECO:0007669"/>
    <property type="project" value="TreeGrafter"/>
</dbReference>
<organism evidence="6 7">
    <name type="scientific">Astrephomene gubernaculifera</name>
    <dbReference type="NCBI Taxonomy" id="47775"/>
    <lineage>
        <taxon>Eukaryota</taxon>
        <taxon>Viridiplantae</taxon>
        <taxon>Chlorophyta</taxon>
        <taxon>core chlorophytes</taxon>
        <taxon>Chlorophyceae</taxon>
        <taxon>CS clade</taxon>
        <taxon>Chlamydomonadales</taxon>
        <taxon>Astrephomenaceae</taxon>
        <taxon>Astrephomene</taxon>
    </lineage>
</organism>
<reference evidence="6 7" key="1">
    <citation type="journal article" date="2021" name="Sci. Rep.">
        <title>Genome sequencing of the multicellular alga Astrephomene provides insights into convergent evolution of germ-soma differentiation.</title>
        <authorList>
            <person name="Yamashita S."/>
            <person name="Yamamoto K."/>
            <person name="Matsuzaki R."/>
            <person name="Suzuki S."/>
            <person name="Yamaguchi H."/>
            <person name="Hirooka S."/>
            <person name="Minakuchi Y."/>
            <person name="Miyagishima S."/>
            <person name="Kawachi M."/>
            <person name="Toyoda A."/>
            <person name="Nozaki H."/>
        </authorList>
    </citation>
    <scope>NUCLEOTIDE SEQUENCE [LARGE SCALE GENOMIC DNA]</scope>
    <source>
        <strain evidence="6 7">NIES-4017</strain>
    </source>
</reference>
<feature type="non-terminal residue" evidence="6">
    <location>
        <position position="1"/>
    </location>
</feature>
<evidence type="ECO:0000256" key="2">
    <source>
        <dbReference type="ARBA" id="ARBA00022499"/>
    </source>
</evidence>
<keyword evidence="3" id="KW-0832">Ubl conjugation</keyword>
<dbReference type="GO" id="GO:0070182">
    <property type="term" value="F:DNA polymerase binding"/>
    <property type="evidence" value="ECO:0007669"/>
    <property type="project" value="TreeGrafter"/>
</dbReference>